<keyword evidence="1" id="KW-0479">Metal-binding</keyword>
<reference evidence="4 5" key="1">
    <citation type="submission" date="2020-09" db="EMBL/GenBank/DDBJ databases">
        <title>De no assembly of potato wild relative species, Solanum commersonii.</title>
        <authorList>
            <person name="Cho K."/>
        </authorList>
    </citation>
    <scope>NUCLEOTIDE SEQUENCE [LARGE SCALE GENOMIC DNA]</scope>
    <source>
        <strain evidence="4">LZ3.2</strain>
        <tissue evidence="4">Leaf</tissue>
    </source>
</reference>
<evidence type="ECO:0000313" key="4">
    <source>
        <dbReference type="EMBL" id="KAG5615361.1"/>
    </source>
</evidence>
<evidence type="ECO:0000256" key="2">
    <source>
        <dbReference type="ARBA" id="ARBA00022771"/>
    </source>
</evidence>
<accession>A0A9J5ZT39</accession>
<name>A0A9J5ZT39_SOLCO</name>
<proteinExistence type="predicted"/>
<dbReference type="SUPFAM" id="SSF57850">
    <property type="entry name" value="RING/U-box"/>
    <property type="match status" value="1"/>
</dbReference>
<gene>
    <name evidence="4" type="ORF">H5410_015185</name>
</gene>
<sequence length="142" mass="16493">MENKSCSSSRWSKNFGGLHRRNKINKSFGANDVEMESTYLQIINSDQVRIWNNSLIMIKTVEIEYSIIPDSLNLENNTTKNGEFSCSFFEICENTFPLQNTQMQGNNCNHRYCEECIQNYIDCTGTLVDDLRGYPIRECFEC</sequence>
<evidence type="ECO:0000256" key="3">
    <source>
        <dbReference type="ARBA" id="ARBA00022833"/>
    </source>
</evidence>
<dbReference type="Proteomes" id="UP000824120">
    <property type="component" value="Chromosome 3"/>
</dbReference>
<keyword evidence="3" id="KW-0862">Zinc</keyword>
<dbReference type="PROSITE" id="PS00518">
    <property type="entry name" value="ZF_RING_1"/>
    <property type="match status" value="1"/>
</dbReference>
<dbReference type="InterPro" id="IPR017907">
    <property type="entry name" value="Znf_RING_CS"/>
</dbReference>
<keyword evidence="5" id="KW-1185">Reference proteome</keyword>
<dbReference type="GO" id="GO:0008270">
    <property type="term" value="F:zinc ion binding"/>
    <property type="evidence" value="ECO:0007669"/>
    <property type="project" value="UniProtKB-KW"/>
</dbReference>
<evidence type="ECO:0000256" key="1">
    <source>
        <dbReference type="ARBA" id="ARBA00022723"/>
    </source>
</evidence>
<dbReference type="AlphaFoldDB" id="A0A9J5ZT39"/>
<comment type="caution">
    <text evidence="4">The sequence shown here is derived from an EMBL/GenBank/DDBJ whole genome shotgun (WGS) entry which is preliminary data.</text>
</comment>
<evidence type="ECO:0000313" key="5">
    <source>
        <dbReference type="Proteomes" id="UP000824120"/>
    </source>
</evidence>
<dbReference type="EMBL" id="JACXVP010000003">
    <property type="protein sequence ID" value="KAG5615361.1"/>
    <property type="molecule type" value="Genomic_DNA"/>
</dbReference>
<organism evidence="4 5">
    <name type="scientific">Solanum commersonii</name>
    <name type="common">Commerson's wild potato</name>
    <name type="synonym">Commerson's nightshade</name>
    <dbReference type="NCBI Taxonomy" id="4109"/>
    <lineage>
        <taxon>Eukaryota</taxon>
        <taxon>Viridiplantae</taxon>
        <taxon>Streptophyta</taxon>
        <taxon>Embryophyta</taxon>
        <taxon>Tracheophyta</taxon>
        <taxon>Spermatophyta</taxon>
        <taxon>Magnoliopsida</taxon>
        <taxon>eudicotyledons</taxon>
        <taxon>Gunneridae</taxon>
        <taxon>Pentapetalae</taxon>
        <taxon>asterids</taxon>
        <taxon>lamiids</taxon>
        <taxon>Solanales</taxon>
        <taxon>Solanaceae</taxon>
        <taxon>Solanoideae</taxon>
        <taxon>Solaneae</taxon>
        <taxon>Solanum</taxon>
    </lineage>
</organism>
<evidence type="ECO:0008006" key="6">
    <source>
        <dbReference type="Google" id="ProtNLM"/>
    </source>
</evidence>
<protein>
    <recommendedName>
        <fullName evidence="6">RING-type domain-containing protein</fullName>
    </recommendedName>
</protein>
<dbReference type="OrthoDB" id="1668875at2759"/>
<keyword evidence="2" id="KW-0863">Zinc-finger</keyword>